<dbReference type="InterPro" id="IPR036397">
    <property type="entry name" value="RNaseH_sf"/>
</dbReference>
<protein>
    <submittedName>
        <fullName evidence="2">Gypsy retrotransposon integrase 1</fullName>
    </submittedName>
</protein>
<dbReference type="GO" id="GO:0003676">
    <property type="term" value="F:nucleic acid binding"/>
    <property type="evidence" value="ECO:0007669"/>
    <property type="project" value="InterPro"/>
</dbReference>
<evidence type="ECO:0000313" key="2">
    <source>
        <dbReference type="EMBL" id="SBQ97058.1"/>
    </source>
</evidence>
<accession>A0A1A8IIS7</accession>
<dbReference type="PROSITE" id="PS50994">
    <property type="entry name" value="INTEGRASE"/>
    <property type="match status" value="1"/>
</dbReference>
<dbReference type="PANTHER" id="PTHR37984">
    <property type="entry name" value="PROTEIN CBG26694"/>
    <property type="match status" value="1"/>
</dbReference>
<dbReference type="Gene3D" id="3.30.420.10">
    <property type="entry name" value="Ribonuclease H-like superfamily/Ribonuclease H"/>
    <property type="match status" value="1"/>
</dbReference>
<dbReference type="PANTHER" id="PTHR37984:SF5">
    <property type="entry name" value="PROTEIN NYNRIN-LIKE"/>
    <property type="match status" value="1"/>
</dbReference>
<feature type="domain" description="Integrase catalytic" evidence="1">
    <location>
        <begin position="1"/>
        <end position="90"/>
    </location>
</feature>
<dbReference type="Pfam" id="PF00665">
    <property type="entry name" value="rve"/>
    <property type="match status" value="1"/>
</dbReference>
<sequence length="122" mass="13671">MVDRTTRWPEVVPLSLTTSAEVARMFVSSWVSRFGVSLDLTSDRGPQFMSVSWTAVAENLKVNLHRTATYHPEANGLCERFHRTIKVLLRASLVRWVDGCLGSFWACVQKDLESSSAELVLG</sequence>
<dbReference type="InterPro" id="IPR050951">
    <property type="entry name" value="Retrovirus_Pol_polyprotein"/>
</dbReference>
<dbReference type="InterPro" id="IPR001584">
    <property type="entry name" value="Integrase_cat-core"/>
</dbReference>
<gene>
    <name evidence="2" type="primary">GIN1</name>
</gene>
<reference evidence="2" key="2">
    <citation type="submission" date="2016-06" db="EMBL/GenBank/DDBJ databases">
        <title>The genome of a short-lived fish provides insights into sex chromosome evolution and the genetic control of aging.</title>
        <authorList>
            <person name="Reichwald K."/>
            <person name="Felder M."/>
            <person name="Petzold A."/>
            <person name="Koch P."/>
            <person name="Groth M."/>
            <person name="Platzer M."/>
        </authorList>
    </citation>
    <scope>NUCLEOTIDE SEQUENCE</scope>
    <source>
        <tissue evidence="2">Brain</tissue>
    </source>
</reference>
<dbReference type="GO" id="GO:0015074">
    <property type="term" value="P:DNA integration"/>
    <property type="evidence" value="ECO:0007669"/>
    <property type="project" value="InterPro"/>
</dbReference>
<dbReference type="AlphaFoldDB" id="A0A1A8IIS7"/>
<name>A0A1A8IIS7_NOTKU</name>
<dbReference type="SUPFAM" id="SSF53098">
    <property type="entry name" value="Ribonuclease H-like"/>
    <property type="match status" value="1"/>
</dbReference>
<organism evidence="2">
    <name type="scientific">Nothobranchius kuhntae</name>
    <name type="common">Beira killifish</name>
    <dbReference type="NCBI Taxonomy" id="321403"/>
    <lineage>
        <taxon>Eukaryota</taxon>
        <taxon>Metazoa</taxon>
        <taxon>Chordata</taxon>
        <taxon>Craniata</taxon>
        <taxon>Vertebrata</taxon>
        <taxon>Euteleostomi</taxon>
        <taxon>Actinopterygii</taxon>
        <taxon>Neopterygii</taxon>
        <taxon>Teleostei</taxon>
        <taxon>Neoteleostei</taxon>
        <taxon>Acanthomorphata</taxon>
        <taxon>Ovalentaria</taxon>
        <taxon>Atherinomorphae</taxon>
        <taxon>Cyprinodontiformes</taxon>
        <taxon>Nothobranchiidae</taxon>
        <taxon>Nothobranchius</taxon>
    </lineage>
</organism>
<dbReference type="InterPro" id="IPR012337">
    <property type="entry name" value="RNaseH-like_sf"/>
</dbReference>
<dbReference type="EMBL" id="HAED01010819">
    <property type="protein sequence ID" value="SBQ97058.1"/>
    <property type="molecule type" value="Transcribed_RNA"/>
</dbReference>
<evidence type="ECO:0000259" key="1">
    <source>
        <dbReference type="PROSITE" id="PS50994"/>
    </source>
</evidence>
<proteinExistence type="predicted"/>
<reference evidence="2" key="1">
    <citation type="submission" date="2016-05" db="EMBL/GenBank/DDBJ databases">
        <authorList>
            <person name="Lavstsen T."/>
            <person name="Jespersen J.S."/>
        </authorList>
    </citation>
    <scope>NUCLEOTIDE SEQUENCE</scope>
    <source>
        <tissue evidence="2">Brain</tissue>
    </source>
</reference>